<sequence>MREDDVRSPLRALNFLILQPIKPRLQQRSPFQVVKFVIFVNGALLLALSTIMGLIAVMYPETRSVFGRAALMVGLVGGFVMIANGRPDSGLKPIHAFLLTSSIWMNAAVAGAVPLALWGLSATDAFFEAMSGITTTGSTIMSGLDTTPHGILLWRAVLQAIGGIGFIVTGVALLPILKVGGMQLFRTESSEKGDKEMANAARFALATVVAYAALMGLCAIVYAIGGMSLFDATTHAMTTLSTGGYSTYDASFGHFDSAFLQYAATVFMLCGALPFAWYIRAAVRRKVASEQVRHLVLFVLGISLLLTLWLVNVSDKPFETAFRHVIFNVVSVVTTTGYATTDYTTWGSFAVAVFFLLTAVGGCTGSTAGGAKMMRWIVFFRLTGRQVQVIHSPHAIVAARYEGMVIEDDVMSGVVTFFTLYFGTIVLLAASLSVIGLDFQTAASGALTAVANVGPGVGSIIGPAGNFQPLDDAAKLVLAFGMYLGRLELLTVFVLFMPLFWREV</sequence>
<feature type="transmembrane region" description="Helical" evidence="12">
    <location>
        <begin position="200"/>
        <end position="224"/>
    </location>
</feature>
<accession>A0A316G3K6</accession>
<feature type="binding site" evidence="11">
    <location>
        <position position="336"/>
    </location>
    <ligand>
        <name>K(+)</name>
        <dbReference type="ChEBI" id="CHEBI:29103"/>
    </ligand>
</feature>
<evidence type="ECO:0000256" key="10">
    <source>
        <dbReference type="PIRNR" id="PIRNR006247"/>
    </source>
</evidence>
<feature type="transmembrane region" description="Helical" evidence="12">
    <location>
        <begin position="65"/>
        <end position="84"/>
    </location>
</feature>
<comment type="subcellular location">
    <subcellularLocation>
        <location evidence="10">Cell inner membrane</location>
        <topology evidence="10">Multi-pass membrane protein</topology>
    </subcellularLocation>
    <subcellularLocation>
        <location evidence="1">Cell membrane</location>
        <topology evidence="1">Multi-pass membrane protein</topology>
    </subcellularLocation>
</comment>
<name>A0A316G3K6_9RHOB</name>
<feature type="binding site" evidence="11">
    <location>
        <position position="135"/>
    </location>
    <ligand>
        <name>K(+)</name>
        <dbReference type="ChEBI" id="CHEBI:29103"/>
    </ligand>
</feature>
<keyword evidence="4 10" id="KW-0633">Potassium transport</keyword>
<feature type="transmembrane region" description="Helical" evidence="12">
    <location>
        <begin position="96"/>
        <end position="120"/>
    </location>
</feature>
<protein>
    <recommendedName>
        <fullName evidence="10">Trk system potassium uptake protein</fullName>
    </recommendedName>
</protein>
<keyword evidence="14" id="KW-1185">Reference proteome</keyword>
<keyword evidence="9 10" id="KW-0472">Membrane</keyword>
<evidence type="ECO:0000256" key="8">
    <source>
        <dbReference type="ARBA" id="ARBA00023065"/>
    </source>
</evidence>
<evidence type="ECO:0000256" key="4">
    <source>
        <dbReference type="ARBA" id="ARBA00022538"/>
    </source>
</evidence>
<keyword evidence="11" id="KW-0479">Metal-binding</keyword>
<comment type="caution">
    <text evidence="13">The sequence shown here is derived from an EMBL/GenBank/DDBJ whole genome shotgun (WGS) entry which is preliminary data.</text>
</comment>
<dbReference type="Pfam" id="PF02386">
    <property type="entry name" value="TrkH"/>
    <property type="match status" value="1"/>
</dbReference>
<feature type="transmembrane region" description="Helical" evidence="12">
    <location>
        <begin position="156"/>
        <end position="179"/>
    </location>
</feature>
<keyword evidence="10" id="KW-0997">Cell inner membrane</keyword>
<reference evidence="13 14" key="1">
    <citation type="submission" date="2018-05" db="EMBL/GenBank/DDBJ databases">
        <title>Genomic Encyclopedia of Type Strains, Phase IV (KMG-IV): sequencing the most valuable type-strain genomes for metagenomic binning, comparative biology and taxonomic classification.</title>
        <authorList>
            <person name="Goeker M."/>
        </authorList>
    </citation>
    <scope>NUCLEOTIDE SEQUENCE [LARGE SCALE GENOMIC DNA]</scope>
    <source>
        <strain evidence="13 14">DSM 103371</strain>
    </source>
</reference>
<dbReference type="InterPro" id="IPR003445">
    <property type="entry name" value="Cat_transpt"/>
</dbReference>
<dbReference type="GO" id="GO:0005886">
    <property type="term" value="C:plasma membrane"/>
    <property type="evidence" value="ECO:0007669"/>
    <property type="project" value="UniProtKB-SubCell"/>
</dbReference>
<feature type="transmembrane region" description="Helical" evidence="12">
    <location>
        <begin position="33"/>
        <end position="59"/>
    </location>
</feature>
<feature type="binding site" evidence="11">
    <location>
        <position position="452"/>
    </location>
    <ligand>
        <name>K(+)</name>
        <dbReference type="ChEBI" id="CHEBI:29103"/>
    </ligand>
</feature>
<proteinExistence type="inferred from homology"/>
<evidence type="ECO:0000313" key="13">
    <source>
        <dbReference type="EMBL" id="PWK55524.1"/>
    </source>
</evidence>
<evidence type="ECO:0000256" key="6">
    <source>
        <dbReference type="ARBA" id="ARBA00022958"/>
    </source>
</evidence>
<feature type="binding site" evidence="11">
    <location>
        <position position="335"/>
    </location>
    <ligand>
        <name>K(+)</name>
        <dbReference type="ChEBI" id="CHEBI:29103"/>
    </ligand>
</feature>
<dbReference type="RefSeq" id="WP_241239833.1">
    <property type="nucleotide sequence ID" value="NZ_CP034588.1"/>
</dbReference>
<keyword evidence="6 10" id="KW-0630">Potassium</keyword>
<evidence type="ECO:0000256" key="9">
    <source>
        <dbReference type="ARBA" id="ARBA00023136"/>
    </source>
</evidence>
<keyword evidence="5 12" id="KW-0812">Transmembrane</keyword>
<evidence type="ECO:0000256" key="2">
    <source>
        <dbReference type="ARBA" id="ARBA00022448"/>
    </source>
</evidence>
<evidence type="ECO:0000256" key="3">
    <source>
        <dbReference type="ARBA" id="ARBA00022475"/>
    </source>
</evidence>
<feature type="transmembrane region" description="Helical" evidence="12">
    <location>
        <begin position="476"/>
        <end position="501"/>
    </location>
</feature>
<dbReference type="PIRSF" id="PIRSF006247">
    <property type="entry name" value="TrkH"/>
    <property type="match status" value="1"/>
</dbReference>
<comment type="similarity">
    <text evidence="10">Belongs to the TrkH potassium transport family.</text>
</comment>
<dbReference type="PANTHER" id="PTHR32024:SF3">
    <property type="entry name" value="TRK SYSTEM POTASSIUM UPTAKE PROTEIN"/>
    <property type="match status" value="1"/>
</dbReference>
<dbReference type="GO" id="GO:0015379">
    <property type="term" value="F:potassium:chloride symporter activity"/>
    <property type="evidence" value="ECO:0007669"/>
    <property type="project" value="InterPro"/>
</dbReference>
<dbReference type="Proteomes" id="UP000245390">
    <property type="component" value="Unassembled WGS sequence"/>
</dbReference>
<keyword evidence="3 10" id="KW-1003">Cell membrane</keyword>
<feature type="transmembrane region" description="Helical" evidence="12">
    <location>
        <begin position="410"/>
        <end position="436"/>
    </location>
</feature>
<evidence type="ECO:0000256" key="1">
    <source>
        <dbReference type="ARBA" id="ARBA00004651"/>
    </source>
</evidence>
<evidence type="ECO:0000256" key="7">
    <source>
        <dbReference type="ARBA" id="ARBA00022989"/>
    </source>
</evidence>
<comment type="function">
    <text evidence="10">Low-affinity potassium transport system. Interacts with Trk system potassium uptake protein TrkA.</text>
</comment>
<evidence type="ECO:0000256" key="11">
    <source>
        <dbReference type="PIRSR" id="PIRSR006247-1"/>
    </source>
</evidence>
<dbReference type="InterPro" id="IPR004772">
    <property type="entry name" value="TrkH"/>
</dbReference>
<gene>
    <name evidence="13" type="ORF">C8D95_107190</name>
</gene>
<feature type="transmembrane region" description="Helical" evidence="12">
    <location>
        <begin position="259"/>
        <end position="280"/>
    </location>
</feature>
<dbReference type="GO" id="GO:0046872">
    <property type="term" value="F:metal ion binding"/>
    <property type="evidence" value="ECO:0007669"/>
    <property type="project" value="UniProtKB-KW"/>
</dbReference>
<dbReference type="AlphaFoldDB" id="A0A316G3K6"/>
<evidence type="ECO:0000313" key="14">
    <source>
        <dbReference type="Proteomes" id="UP000245390"/>
    </source>
</evidence>
<feature type="binding site" evidence="11">
    <location>
        <position position="136"/>
    </location>
    <ligand>
        <name>K(+)</name>
        <dbReference type="ChEBI" id="CHEBI:29103"/>
    </ligand>
</feature>
<feature type="binding site" evidence="11">
    <location>
        <position position="453"/>
    </location>
    <ligand>
        <name>K(+)</name>
        <dbReference type="ChEBI" id="CHEBI:29103"/>
    </ligand>
</feature>
<keyword evidence="7 12" id="KW-1133">Transmembrane helix</keyword>
<keyword evidence="2 10" id="KW-0813">Transport</keyword>
<feature type="transmembrane region" description="Helical" evidence="12">
    <location>
        <begin position="292"/>
        <end position="311"/>
    </location>
</feature>
<keyword evidence="8 10" id="KW-0406">Ion transport</keyword>
<dbReference type="EMBL" id="QGGV01000007">
    <property type="protein sequence ID" value="PWK55524.1"/>
    <property type="molecule type" value="Genomic_DNA"/>
</dbReference>
<feature type="binding site" evidence="11">
    <location>
        <position position="243"/>
    </location>
    <ligand>
        <name>K(+)</name>
        <dbReference type="ChEBI" id="CHEBI:29103"/>
    </ligand>
</feature>
<evidence type="ECO:0000256" key="5">
    <source>
        <dbReference type="ARBA" id="ARBA00022692"/>
    </source>
</evidence>
<feature type="transmembrane region" description="Helical" evidence="12">
    <location>
        <begin position="442"/>
        <end position="464"/>
    </location>
</feature>
<feature type="transmembrane region" description="Helical" evidence="12">
    <location>
        <begin position="346"/>
        <end position="371"/>
    </location>
</feature>
<organism evidence="13 14">
    <name type="scientific">Silicimonas algicola</name>
    <dbReference type="NCBI Taxonomy" id="1826607"/>
    <lineage>
        <taxon>Bacteria</taxon>
        <taxon>Pseudomonadati</taxon>
        <taxon>Pseudomonadota</taxon>
        <taxon>Alphaproteobacteria</taxon>
        <taxon>Rhodobacterales</taxon>
        <taxon>Paracoccaceae</taxon>
    </lineage>
</organism>
<evidence type="ECO:0000256" key="12">
    <source>
        <dbReference type="SAM" id="Phobius"/>
    </source>
</evidence>
<dbReference type="PANTHER" id="PTHR32024">
    <property type="entry name" value="TRK SYSTEM POTASSIUM UPTAKE PROTEIN TRKG-RELATED"/>
    <property type="match status" value="1"/>
</dbReference>